<keyword evidence="1" id="KW-0472">Membrane</keyword>
<sequence>MESLIISPPKKISVIMNVLSLVNMFRSVSIEYPKRDFFAWQGLLVSFPNFCVYYTASIFTNCGVSYIRHESLQGMFLISS</sequence>
<evidence type="ECO:0000256" key="1">
    <source>
        <dbReference type="SAM" id="Phobius"/>
    </source>
</evidence>
<feature type="transmembrane region" description="Helical" evidence="1">
    <location>
        <begin position="38"/>
        <end position="59"/>
    </location>
</feature>
<gene>
    <name evidence="2" type="ORF">VIC01_03450</name>
</gene>
<evidence type="ECO:0000313" key="3">
    <source>
        <dbReference type="Proteomes" id="UP000326091"/>
    </source>
</evidence>
<dbReference type="EMBL" id="CP043529">
    <property type="protein sequence ID" value="QEW37850.1"/>
    <property type="molecule type" value="Genomic_DNA"/>
</dbReference>
<keyword evidence="1" id="KW-0812">Transmembrane</keyword>
<reference evidence="2 3" key="1">
    <citation type="submission" date="2019-09" db="EMBL/GenBank/DDBJ databases">
        <title>Commensal-derived Metabolites Govern Vibrio cholerae Pathogenesis in Host.</title>
        <authorList>
            <person name="Yoon S.S."/>
            <person name="Yoon M.Y."/>
        </authorList>
    </citation>
    <scope>NUCLEOTIDE SEQUENCE [LARGE SCALE GENOMIC DNA]</scope>
    <source>
        <strain evidence="2 3">VIC01</strain>
    </source>
</reference>
<dbReference type="AlphaFoldDB" id="A0A5P3AXB6"/>
<name>A0A5P3AXB6_PHOVU</name>
<proteinExistence type="predicted"/>
<evidence type="ECO:0008006" key="4">
    <source>
        <dbReference type="Google" id="ProtNLM"/>
    </source>
</evidence>
<protein>
    <recommendedName>
        <fullName evidence="4">Transmembrane protein</fullName>
    </recommendedName>
</protein>
<organism evidence="2 3">
    <name type="scientific">Phocaeicola vulgatus</name>
    <name type="common">Bacteroides vulgatus</name>
    <dbReference type="NCBI Taxonomy" id="821"/>
    <lineage>
        <taxon>Bacteria</taxon>
        <taxon>Pseudomonadati</taxon>
        <taxon>Bacteroidota</taxon>
        <taxon>Bacteroidia</taxon>
        <taxon>Bacteroidales</taxon>
        <taxon>Bacteroidaceae</taxon>
        <taxon>Phocaeicola</taxon>
    </lineage>
</organism>
<keyword evidence="1" id="KW-1133">Transmembrane helix</keyword>
<accession>A0A5P3AXB6</accession>
<dbReference type="Proteomes" id="UP000326091">
    <property type="component" value="Chromosome"/>
</dbReference>
<evidence type="ECO:0000313" key="2">
    <source>
        <dbReference type="EMBL" id="QEW37850.1"/>
    </source>
</evidence>